<dbReference type="SMART" id="SM00389">
    <property type="entry name" value="HOX"/>
    <property type="match status" value="1"/>
</dbReference>
<dbReference type="AlphaFoldDB" id="A0A9Q0EV81"/>
<comment type="subcellular location">
    <subcellularLocation>
        <location evidence="4 5">Nucleus</location>
    </subcellularLocation>
</comment>
<name>A0A9Q0EV81_9TELE</name>
<keyword evidence="9" id="KW-1185">Reference proteome</keyword>
<dbReference type="Pfam" id="PF00046">
    <property type="entry name" value="Homeodomain"/>
    <property type="match status" value="1"/>
</dbReference>
<dbReference type="PANTHER" id="PTHR24327">
    <property type="entry name" value="HOMEOBOX PROTEIN"/>
    <property type="match status" value="1"/>
</dbReference>
<evidence type="ECO:0000256" key="2">
    <source>
        <dbReference type="ARBA" id="ARBA00023155"/>
    </source>
</evidence>
<evidence type="ECO:0000256" key="1">
    <source>
        <dbReference type="ARBA" id="ARBA00023125"/>
    </source>
</evidence>
<dbReference type="GO" id="GO:0000981">
    <property type="term" value="F:DNA-binding transcription factor activity, RNA polymerase II-specific"/>
    <property type="evidence" value="ECO:0007669"/>
    <property type="project" value="InterPro"/>
</dbReference>
<keyword evidence="1 4" id="KW-0238">DNA-binding</keyword>
<dbReference type="GO" id="GO:0000978">
    <property type="term" value="F:RNA polymerase II cis-regulatory region sequence-specific DNA binding"/>
    <property type="evidence" value="ECO:0007669"/>
    <property type="project" value="TreeGrafter"/>
</dbReference>
<evidence type="ECO:0000259" key="7">
    <source>
        <dbReference type="PROSITE" id="PS50071"/>
    </source>
</evidence>
<sequence>MAEWKTQLSYNYAPPYHHAYAYGIMYQAGSEHHEQHHPGGLPSWADHGVAKLGSYGTAGGVHQPYYYAGAAPPGGPLEVKEEDDDDPSPPRSPEPSVLNKHGGLYNDDGPGMVYLGGGQQQQQPAGRLYLPDKHAASYDALGADDGGRTRSGTPTSDWEAHTSPDSWSSTSSKEECLPQADPASWIKKEFDGTETGSPDPSEDVPPILEVGKTFTVLESRGKLRTTFSEGQMSILVQRFGTQRYLSPAEMKNLAAQSGLTYQQVKTWFQNRRMKLRRHQKDAASPNPVAYSNMAPRLQQYQGDARTHLQEQYNHHLMEAGGVYKNMPPQNLAYYLAAMGATGTAGYHGSWSTAGAHAAPLPARSQGPGWPVGPPAVGVPAAAAQPYDYSIPNAYSSVAPSADSSDGRSDSPLYMSLVQTGNQ</sequence>
<feature type="compositionally biased region" description="Polar residues" evidence="6">
    <location>
        <begin position="394"/>
        <end position="403"/>
    </location>
</feature>
<proteinExistence type="predicted"/>
<accession>A0A9Q0EV81</accession>
<gene>
    <name evidence="8" type="ORF">NHX12_021328</name>
</gene>
<feature type="DNA-binding region" description="Homeobox" evidence="4">
    <location>
        <begin position="220"/>
        <end position="279"/>
    </location>
</feature>
<dbReference type="Gene3D" id="1.10.10.60">
    <property type="entry name" value="Homeodomain-like"/>
    <property type="match status" value="1"/>
</dbReference>
<organism evidence="8 9">
    <name type="scientific">Muraenolepis orangiensis</name>
    <name type="common">Patagonian moray cod</name>
    <dbReference type="NCBI Taxonomy" id="630683"/>
    <lineage>
        <taxon>Eukaryota</taxon>
        <taxon>Metazoa</taxon>
        <taxon>Chordata</taxon>
        <taxon>Craniata</taxon>
        <taxon>Vertebrata</taxon>
        <taxon>Euteleostomi</taxon>
        <taxon>Actinopterygii</taxon>
        <taxon>Neopterygii</taxon>
        <taxon>Teleostei</taxon>
        <taxon>Neoteleostei</taxon>
        <taxon>Acanthomorphata</taxon>
        <taxon>Zeiogadaria</taxon>
        <taxon>Gadariae</taxon>
        <taxon>Gadiformes</taxon>
        <taxon>Muraenolepidoidei</taxon>
        <taxon>Muraenolepididae</taxon>
        <taxon>Muraenolepis</taxon>
    </lineage>
</organism>
<dbReference type="PROSITE" id="PS00027">
    <property type="entry name" value="HOMEOBOX_1"/>
    <property type="match status" value="1"/>
</dbReference>
<dbReference type="PANTHER" id="PTHR24327:SF88">
    <property type="entry name" value="NANOG"/>
    <property type="match status" value="1"/>
</dbReference>
<keyword evidence="3 4" id="KW-0539">Nucleus</keyword>
<evidence type="ECO:0000256" key="6">
    <source>
        <dbReference type="SAM" id="MobiDB-lite"/>
    </source>
</evidence>
<evidence type="ECO:0000313" key="8">
    <source>
        <dbReference type="EMBL" id="KAJ3611312.1"/>
    </source>
</evidence>
<dbReference type="InterPro" id="IPR050460">
    <property type="entry name" value="Distal-less_Homeobox_TF"/>
</dbReference>
<dbReference type="CDD" id="cd00086">
    <property type="entry name" value="homeodomain"/>
    <property type="match status" value="1"/>
</dbReference>
<dbReference type="InterPro" id="IPR009057">
    <property type="entry name" value="Homeodomain-like_sf"/>
</dbReference>
<dbReference type="SUPFAM" id="SSF46689">
    <property type="entry name" value="Homeodomain-like"/>
    <property type="match status" value="1"/>
</dbReference>
<comment type="caution">
    <text evidence="8">The sequence shown here is derived from an EMBL/GenBank/DDBJ whole genome shotgun (WGS) entry which is preliminary data.</text>
</comment>
<evidence type="ECO:0000256" key="4">
    <source>
        <dbReference type="PROSITE-ProRule" id="PRU00108"/>
    </source>
</evidence>
<keyword evidence="2 4" id="KW-0371">Homeobox</keyword>
<evidence type="ECO:0000256" key="3">
    <source>
        <dbReference type="ARBA" id="ARBA00023242"/>
    </source>
</evidence>
<feature type="region of interest" description="Disordered" evidence="6">
    <location>
        <begin position="394"/>
        <end position="422"/>
    </location>
</feature>
<dbReference type="InterPro" id="IPR001356">
    <property type="entry name" value="HD"/>
</dbReference>
<evidence type="ECO:0000256" key="5">
    <source>
        <dbReference type="RuleBase" id="RU000682"/>
    </source>
</evidence>
<dbReference type="EMBL" id="JANIIK010000037">
    <property type="protein sequence ID" value="KAJ3611312.1"/>
    <property type="molecule type" value="Genomic_DNA"/>
</dbReference>
<dbReference type="OrthoDB" id="6159439at2759"/>
<reference evidence="8" key="1">
    <citation type="submission" date="2022-07" db="EMBL/GenBank/DDBJ databases">
        <title>Chromosome-level genome of Muraenolepis orangiensis.</title>
        <authorList>
            <person name="Kim J."/>
        </authorList>
    </citation>
    <scope>NUCLEOTIDE SEQUENCE</scope>
    <source>
        <strain evidence="8">KU_S4_2022</strain>
        <tissue evidence="8">Muscle</tissue>
    </source>
</reference>
<feature type="region of interest" description="Disordered" evidence="6">
    <location>
        <begin position="67"/>
        <end position="124"/>
    </location>
</feature>
<dbReference type="InterPro" id="IPR017970">
    <property type="entry name" value="Homeobox_CS"/>
</dbReference>
<protein>
    <recommendedName>
        <fullName evidence="7">Homeobox domain-containing protein</fullName>
    </recommendedName>
</protein>
<dbReference type="Proteomes" id="UP001148018">
    <property type="component" value="Unassembled WGS sequence"/>
</dbReference>
<feature type="domain" description="Homeobox" evidence="7">
    <location>
        <begin position="218"/>
        <end position="278"/>
    </location>
</feature>
<feature type="region of interest" description="Disordered" evidence="6">
    <location>
        <begin position="139"/>
        <end position="178"/>
    </location>
</feature>
<dbReference type="GO" id="GO:0005634">
    <property type="term" value="C:nucleus"/>
    <property type="evidence" value="ECO:0007669"/>
    <property type="project" value="UniProtKB-SubCell"/>
</dbReference>
<evidence type="ECO:0000313" key="9">
    <source>
        <dbReference type="Proteomes" id="UP001148018"/>
    </source>
</evidence>
<dbReference type="PROSITE" id="PS50071">
    <property type="entry name" value="HOMEOBOX_2"/>
    <property type="match status" value="1"/>
</dbReference>